<dbReference type="EMBL" id="QUSF01000069">
    <property type="protein sequence ID" value="RLV96710.1"/>
    <property type="molecule type" value="Genomic_DNA"/>
</dbReference>
<evidence type="ECO:0000313" key="2">
    <source>
        <dbReference type="Proteomes" id="UP000276834"/>
    </source>
</evidence>
<gene>
    <name evidence="1" type="ORF">DV515_00012565</name>
</gene>
<dbReference type="OrthoDB" id="79871at2759"/>
<reference evidence="1 2" key="1">
    <citation type="journal article" date="2018" name="Proc. R. Soc. B">
        <title>A non-coding region near Follistatin controls head colour polymorphism in the Gouldian finch.</title>
        <authorList>
            <person name="Toomey M.B."/>
            <person name="Marques C.I."/>
            <person name="Andrade P."/>
            <person name="Araujo P.M."/>
            <person name="Sabatino S."/>
            <person name="Gazda M.A."/>
            <person name="Afonso S."/>
            <person name="Lopes R.J."/>
            <person name="Corbo J.C."/>
            <person name="Carneiro M."/>
        </authorList>
    </citation>
    <scope>NUCLEOTIDE SEQUENCE [LARGE SCALE GENOMIC DNA]</scope>
    <source>
        <strain evidence="1">Red01</strain>
        <tissue evidence="1">Muscle</tissue>
    </source>
</reference>
<proteinExistence type="predicted"/>
<evidence type="ECO:0000313" key="1">
    <source>
        <dbReference type="EMBL" id="RLV96710.1"/>
    </source>
</evidence>
<dbReference type="Proteomes" id="UP000276834">
    <property type="component" value="Unassembled WGS sequence"/>
</dbReference>
<dbReference type="AlphaFoldDB" id="A0A3L8S3E6"/>
<accession>A0A3L8S3E6</accession>
<protein>
    <submittedName>
        <fullName evidence="1">Uncharacterized protein</fullName>
    </submittedName>
</protein>
<name>A0A3L8S3E6_CHLGU</name>
<keyword evidence="2" id="KW-1185">Reference proteome</keyword>
<sequence length="131" mass="14502">MLLFPFSSTASGEGADTAKKCFSHEMALVLARVLLGEDWQPQQHLKQGGPHLSDMPTPTTDKITQAAMETIYLCKFRVSMDGEWLCLRELDDISLTPDPEPTHEAVSGLCISGRKKTVMCAQREHLITICP</sequence>
<comment type="caution">
    <text evidence="1">The sequence shown here is derived from an EMBL/GenBank/DDBJ whole genome shotgun (WGS) entry which is preliminary data.</text>
</comment>
<organism evidence="1 2">
    <name type="scientific">Chloebia gouldiae</name>
    <name type="common">Gouldian finch</name>
    <name type="synonym">Erythrura gouldiae</name>
    <dbReference type="NCBI Taxonomy" id="44316"/>
    <lineage>
        <taxon>Eukaryota</taxon>
        <taxon>Metazoa</taxon>
        <taxon>Chordata</taxon>
        <taxon>Craniata</taxon>
        <taxon>Vertebrata</taxon>
        <taxon>Euteleostomi</taxon>
        <taxon>Archelosauria</taxon>
        <taxon>Archosauria</taxon>
        <taxon>Dinosauria</taxon>
        <taxon>Saurischia</taxon>
        <taxon>Theropoda</taxon>
        <taxon>Coelurosauria</taxon>
        <taxon>Aves</taxon>
        <taxon>Neognathae</taxon>
        <taxon>Neoaves</taxon>
        <taxon>Telluraves</taxon>
        <taxon>Australaves</taxon>
        <taxon>Passeriformes</taxon>
        <taxon>Passeroidea</taxon>
        <taxon>Passeridae</taxon>
        <taxon>Chloebia</taxon>
    </lineage>
</organism>